<dbReference type="InterPro" id="IPR008792">
    <property type="entry name" value="PQQD"/>
</dbReference>
<dbReference type="RefSeq" id="WP_181060086.1">
    <property type="nucleotide sequence ID" value="NZ_JACDTY010000012.1"/>
</dbReference>
<comment type="caution">
    <text evidence="2">The sequence shown here is derived from an EMBL/GenBank/DDBJ whole genome shotgun (WGS) entry which is preliminary data.</text>
</comment>
<reference evidence="2 3" key="1">
    <citation type="submission" date="2020-07" db="EMBL/GenBank/DDBJ databases">
        <title>Definition of the novel symbiovar canariense within Mesorhizobium novociceri, a new species of genus Mesorhizobium nodulating Cicer canariense in the Caldera de Taburiente National Park (La Palma, Canary Islands).</title>
        <authorList>
            <person name="Leon-Barrios M."/>
            <person name="Perez-Yepez J."/>
            <person name="Flores-Felix J.D."/>
            <person name="Ramirez-Baena M.H."/>
            <person name="Pulido-Suarez L."/>
            <person name="Igual J.M."/>
            <person name="Velazquez E."/>
            <person name="Peix A."/>
        </authorList>
    </citation>
    <scope>NUCLEOTIDE SEQUENCE [LARGE SCALE GENOMIC DNA]</scope>
    <source>
        <strain evidence="2 3">CCANP35</strain>
    </source>
</reference>
<dbReference type="AlphaFoldDB" id="A0A838BCK6"/>
<dbReference type="Gene3D" id="3.40.50.300">
    <property type="entry name" value="P-loop containing nucleotide triphosphate hydrolases"/>
    <property type="match status" value="1"/>
</dbReference>
<dbReference type="SUPFAM" id="SSF53795">
    <property type="entry name" value="PEP carboxykinase-like"/>
    <property type="match status" value="1"/>
</dbReference>
<evidence type="ECO:0000313" key="2">
    <source>
        <dbReference type="EMBL" id="MBA1143050.1"/>
    </source>
</evidence>
<evidence type="ECO:0000256" key="1">
    <source>
        <dbReference type="SAM" id="MobiDB-lite"/>
    </source>
</evidence>
<evidence type="ECO:0000313" key="3">
    <source>
        <dbReference type="Proteomes" id="UP000558284"/>
    </source>
</evidence>
<feature type="region of interest" description="Disordered" evidence="1">
    <location>
        <begin position="1"/>
        <end position="20"/>
    </location>
</feature>
<proteinExistence type="predicted"/>
<sequence length="386" mass="41474">MNQHEAIDRSVASGPADHSPGTFVMRGRLARVRGQNLLFSSPQQAIFAVNDTAADIWRSLEEGMPPQAISAEMARSGVSRLEANRHVETALEDWQRLNLIRRFAPSSASSAQKAVSQVVSVAGLNIRIVYPAACAFPAITVFQHLEVKRETADVLLEVVGHGGRVHLLRDGEWILSCSLDELPVMLKGQLLTEVLDYGAYELALHAAALFRNEHIVLLCGDPGAGKTTLTLALVHAGFGFAADDVTLLDSMGHGIGLPFAPAVKAGSWPLLSEYCPGLAAVPVCRRPDRRRVRFAVPKAFVPLPPDPLPIGRVVLLRRGRDSKASLEPVDPAHALRGLLNGALAPGGELSGTAFDVLVQLIGSAETYCLTYSRLDDAVQLITKACR</sequence>
<name>A0A838BCK6_9HYPH</name>
<accession>A0A838BCK6</accession>
<organism evidence="2 3">
    <name type="scientific">Mesorhizobium neociceri</name>
    <dbReference type="NCBI Taxonomy" id="1307853"/>
    <lineage>
        <taxon>Bacteria</taxon>
        <taxon>Pseudomonadati</taxon>
        <taxon>Pseudomonadota</taxon>
        <taxon>Alphaproteobacteria</taxon>
        <taxon>Hyphomicrobiales</taxon>
        <taxon>Phyllobacteriaceae</taxon>
        <taxon>Mesorhizobium</taxon>
    </lineage>
</organism>
<dbReference type="InterPro" id="IPR027417">
    <property type="entry name" value="P-loop_NTPase"/>
</dbReference>
<dbReference type="EMBL" id="JACDTY010000012">
    <property type="protein sequence ID" value="MBA1143050.1"/>
    <property type="molecule type" value="Genomic_DNA"/>
</dbReference>
<keyword evidence="3" id="KW-1185">Reference proteome</keyword>
<gene>
    <name evidence="2" type="ORF">H0241_22765</name>
</gene>
<dbReference type="Proteomes" id="UP000558284">
    <property type="component" value="Unassembled WGS sequence"/>
</dbReference>
<protein>
    <submittedName>
        <fullName evidence="2">Aldolase</fullName>
    </submittedName>
</protein>
<dbReference type="Pfam" id="PF05402">
    <property type="entry name" value="PqqD"/>
    <property type="match status" value="1"/>
</dbReference>